<feature type="compositionally biased region" description="Basic and acidic residues" evidence="1">
    <location>
        <begin position="44"/>
        <end position="62"/>
    </location>
</feature>
<feature type="region of interest" description="Disordered" evidence="1">
    <location>
        <begin position="1"/>
        <end position="62"/>
    </location>
</feature>
<dbReference type="CDD" id="cd17470">
    <property type="entry name" value="T3SS_Flik_C"/>
    <property type="match status" value="1"/>
</dbReference>
<evidence type="ECO:0000313" key="4">
    <source>
        <dbReference type="Proteomes" id="UP000187148"/>
    </source>
</evidence>
<reference evidence="3 4" key="1">
    <citation type="submission" date="2017-01" db="EMBL/GenBank/DDBJ databases">
        <authorList>
            <person name="Cao J.-M."/>
        </authorList>
    </citation>
    <scope>NUCLEOTIDE SEQUENCE [LARGE SCALE GENOMIC DNA]</scope>
    <source>
        <strain evidence="3 4">888-76</strain>
    </source>
</reference>
<dbReference type="PANTHER" id="PTHR37533:SF2">
    <property type="entry name" value="FLAGELLAR HOOK-LENGTH CONTROL PROTEIN"/>
    <property type="match status" value="1"/>
</dbReference>
<organism evidence="3 4">
    <name type="scientific">Kosakonia cowanii JCM 10956 = DSM 18146</name>
    <dbReference type="NCBI Taxonomy" id="1300165"/>
    <lineage>
        <taxon>Bacteria</taxon>
        <taxon>Pseudomonadati</taxon>
        <taxon>Pseudomonadota</taxon>
        <taxon>Gammaproteobacteria</taxon>
        <taxon>Enterobacterales</taxon>
        <taxon>Enterobacteriaceae</taxon>
        <taxon>Kosakonia</taxon>
    </lineage>
</organism>
<dbReference type="Proteomes" id="UP000187148">
    <property type="component" value="Chromosome"/>
</dbReference>
<dbReference type="AlphaFoldDB" id="A0A807LG37"/>
<dbReference type="Pfam" id="PF02120">
    <property type="entry name" value="Flg_hook"/>
    <property type="match status" value="1"/>
</dbReference>
<keyword evidence="4" id="KW-1185">Reference proteome</keyword>
<feature type="domain" description="Flagellar hook-length control protein-like C-terminal" evidence="2">
    <location>
        <begin position="279"/>
        <end position="360"/>
    </location>
</feature>
<dbReference type="EMBL" id="CP019445">
    <property type="protein sequence ID" value="APZ04402.1"/>
    <property type="molecule type" value="Genomic_DNA"/>
</dbReference>
<dbReference type="InterPro" id="IPR052563">
    <property type="entry name" value="FliK"/>
</dbReference>
<gene>
    <name evidence="3" type="ORF">BWI95_04680</name>
</gene>
<evidence type="ECO:0000256" key="1">
    <source>
        <dbReference type="SAM" id="MobiDB-lite"/>
    </source>
</evidence>
<dbReference type="InterPro" id="IPR038610">
    <property type="entry name" value="FliK-like_C_sf"/>
</dbReference>
<proteinExistence type="predicted"/>
<evidence type="ECO:0000259" key="2">
    <source>
        <dbReference type="Pfam" id="PF02120"/>
    </source>
</evidence>
<feature type="region of interest" description="Disordered" evidence="1">
    <location>
        <begin position="349"/>
        <end position="396"/>
    </location>
</feature>
<protein>
    <recommendedName>
        <fullName evidence="2">Flagellar hook-length control protein-like C-terminal domain-containing protein</fullName>
    </recommendedName>
</protein>
<dbReference type="InterPro" id="IPR021136">
    <property type="entry name" value="Flagellar_hook_control-like_C"/>
</dbReference>
<feature type="compositionally biased region" description="Basic and acidic residues" evidence="1">
    <location>
        <begin position="26"/>
        <end position="36"/>
    </location>
</feature>
<evidence type="ECO:0000313" key="3">
    <source>
        <dbReference type="EMBL" id="APZ04402.1"/>
    </source>
</evidence>
<dbReference type="KEGG" id="kco:BWI95_04680"/>
<feature type="compositionally biased region" description="Polar residues" evidence="1">
    <location>
        <begin position="197"/>
        <end position="210"/>
    </location>
</feature>
<feature type="region of interest" description="Disordered" evidence="1">
    <location>
        <begin position="162"/>
        <end position="213"/>
    </location>
</feature>
<accession>A0A807LG37</accession>
<dbReference type="PANTHER" id="PTHR37533">
    <property type="entry name" value="FLAGELLAR HOOK-LENGTH CONTROL PROTEIN"/>
    <property type="match status" value="1"/>
</dbReference>
<dbReference type="RefSeq" id="WP_076769081.1">
    <property type="nucleotide sequence ID" value="NZ_CP019445.1"/>
</dbReference>
<name>A0A807LG37_9ENTR</name>
<feature type="compositionally biased region" description="Polar residues" evidence="1">
    <location>
        <begin position="349"/>
        <end position="385"/>
    </location>
</feature>
<sequence length="407" mass="41762">MIIRHSLPASPVDAGRQTASASSAQEEGHFAGELKKQLSSGEAQETRQHGAPQDKVKKPADKKAQLADAMPATQALPADLLTQAATTLTMPLDASATTADALLAQGVQTAQADLAALPQVSADPTLAAAVPASPLLAAALPVEPQAGDPLTQVNFTAVLDNEKPTQDLPAGVKPQPTRPEAQPAMPVTESAVEGKAQSLTPADSSTQPTTPVAAPVSESLTQALHNLKSAEPVATPHIVAQAAPVTATAPATAIATSTVATATLQAEVGTPAWQQSLGQQIAVFSRNGVHHAELRLHPEELGALQVSLRVNNDQAQVHFVSESHHVRAALESAMPNLRTMLEESGISLGQSSVGADTSSSAGDAHSGHTSGQGKSESGQGDLSVSSEEESPVITRVMHYSRGINTFA</sequence>
<dbReference type="Gene3D" id="3.30.750.140">
    <property type="match status" value="1"/>
</dbReference>